<evidence type="ECO:0000313" key="2">
    <source>
        <dbReference type="EMBL" id="GIQ91846.1"/>
    </source>
</evidence>
<dbReference type="InterPro" id="IPR029058">
    <property type="entry name" value="AB_hydrolase_fold"/>
</dbReference>
<feature type="domain" description="BD-FAE-like" evidence="1">
    <location>
        <begin position="20"/>
        <end position="73"/>
    </location>
</feature>
<dbReference type="AlphaFoldDB" id="A0A9K3DAD3"/>
<dbReference type="OrthoDB" id="19653at2759"/>
<gene>
    <name evidence="2" type="ORF">KIPB_015279</name>
</gene>
<dbReference type="InterPro" id="IPR049492">
    <property type="entry name" value="BD-FAE-like_dom"/>
</dbReference>
<dbReference type="EMBL" id="BDIP01008446">
    <property type="protein sequence ID" value="GIQ91846.1"/>
    <property type="molecule type" value="Genomic_DNA"/>
</dbReference>
<accession>A0A9K3DAD3</accession>
<sequence length="86" mass="9130">VWYDGEDREDAAEDMLLEYDVYVPATPNGAVVINIHGGGYVMGGKGNPNVSRNSALIAEAGYVVFDIEYGLLDVDGGPLAFAPPLK</sequence>
<dbReference type="Pfam" id="PF20434">
    <property type="entry name" value="BD-FAE"/>
    <property type="match status" value="1"/>
</dbReference>
<proteinExistence type="predicted"/>
<feature type="non-terminal residue" evidence="2">
    <location>
        <position position="86"/>
    </location>
</feature>
<comment type="caution">
    <text evidence="2">The sequence shown here is derived from an EMBL/GenBank/DDBJ whole genome shotgun (WGS) entry which is preliminary data.</text>
</comment>
<protein>
    <recommendedName>
        <fullName evidence="1">BD-FAE-like domain-containing protein</fullName>
    </recommendedName>
</protein>
<dbReference type="Gene3D" id="3.40.50.1820">
    <property type="entry name" value="alpha/beta hydrolase"/>
    <property type="match status" value="1"/>
</dbReference>
<dbReference type="SUPFAM" id="SSF53474">
    <property type="entry name" value="alpha/beta-Hydrolases"/>
    <property type="match status" value="1"/>
</dbReference>
<evidence type="ECO:0000313" key="3">
    <source>
        <dbReference type="Proteomes" id="UP000265618"/>
    </source>
</evidence>
<reference evidence="2 3" key="1">
    <citation type="journal article" date="2018" name="PLoS ONE">
        <title>The draft genome of Kipferlia bialata reveals reductive genome evolution in fornicate parasites.</title>
        <authorList>
            <person name="Tanifuji G."/>
            <person name="Takabayashi S."/>
            <person name="Kume K."/>
            <person name="Takagi M."/>
            <person name="Nakayama T."/>
            <person name="Kamikawa R."/>
            <person name="Inagaki Y."/>
            <person name="Hashimoto T."/>
        </authorList>
    </citation>
    <scope>NUCLEOTIDE SEQUENCE [LARGE SCALE GENOMIC DNA]</scope>
    <source>
        <strain evidence="2">NY0173</strain>
    </source>
</reference>
<organism evidence="2 3">
    <name type="scientific">Kipferlia bialata</name>
    <dbReference type="NCBI Taxonomy" id="797122"/>
    <lineage>
        <taxon>Eukaryota</taxon>
        <taxon>Metamonada</taxon>
        <taxon>Carpediemonas-like organisms</taxon>
        <taxon>Kipferlia</taxon>
    </lineage>
</organism>
<feature type="non-terminal residue" evidence="2">
    <location>
        <position position="1"/>
    </location>
</feature>
<keyword evidence="3" id="KW-1185">Reference proteome</keyword>
<name>A0A9K3DAD3_9EUKA</name>
<evidence type="ECO:0000259" key="1">
    <source>
        <dbReference type="Pfam" id="PF20434"/>
    </source>
</evidence>
<dbReference type="Proteomes" id="UP000265618">
    <property type="component" value="Unassembled WGS sequence"/>
</dbReference>